<keyword evidence="1" id="KW-0732">Signal</keyword>
<evidence type="ECO:0000256" key="1">
    <source>
        <dbReference type="SAM" id="SignalP"/>
    </source>
</evidence>
<dbReference type="SUPFAM" id="SSF56112">
    <property type="entry name" value="Protein kinase-like (PK-like)"/>
    <property type="match status" value="1"/>
</dbReference>
<proteinExistence type="predicted"/>
<reference evidence="2" key="1">
    <citation type="submission" date="2020-11" db="EMBL/GenBank/DDBJ databases">
        <authorList>
            <consortium name="DOE Joint Genome Institute"/>
            <person name="Ahrendt S."/>
            <person name="Riley R."/>
            <person name="Andreopoulos W."/>
            <person name="Labutti K."/>
            <person name="Pangilinan J."/>
            <person name="Ruiz-Duenas F.J."/>
            <person name="Barrasa J.M."/>
            <person name="Sanchez-Garcia M."/>
            <person name="Camarero S."/>
            <person name="Miyauchi S."/>
            <person name="Serrano A."/>
            <person name="Linde D."/>
            <person name="Babiker R."/>
            <person name="Drula E."/>
            <person name="Ayuso-Fernandez I."/>
            <person name="Pacheco R."/>
            <person name="Padilla G."/>
            <person name="Ferreira P."/>
            <person name="Barriuso J."/>
            <person name="Kellner H."/>
            <person name="Castanera R."/>
            <person name="Alfaro M."/>
            <person name="Ramirez L."/>
            <person name="Pisabarro A.G."/>
            <person name="Kuo A."/>
            <person name="Tritt A."/>
            <person name="Lipzen A."/>
            <person name="He G."/>
            <person name="Yan M."/>
            <person name="Ng V."/>
            <person name="Cullen D."/>
            <person name="Martin F."/>
            <person name="Rosso M.-N."/>
            <person name="Henrissat B."/>
            <person name="Hibbett D."/>
            <person name="Martinez A.T."/>
            <person name="Grigoriev I.V."/>
        </authorList>
    </citation>
    <scope>NUCLEOTIDE SEQUENCE</scope>
    <source>
        <strain evidence="2">CIRM-BRFM 674</strain>
    </source>
</reference>
<dbReference type="OrthoDB" id="68483at2759"/>
<dbReference type="EMBL" id="MU155541">
    <property type="protein sequence ID" value="KAF9472396.1"/>
    <property type="molecule type" value="Genomic_DNA"/>
</dbReference>
<evidence type="ECO:0000313" key="3">
    <source>
        <dbReference type="Proteomes" id="UP000807469"/>
    </source>
</evidence>
<feature type="chain" id="PRO_5040304718" evidence="1">
    <location>
        <begin position="26"/>
        <end position="172"/>
    </location>
</feature>
<dbReference type="Proteomes" id="UP000807469">
    <property type="component" value="Unassembled WGS sequence"/>
</dbReference>
<organism evidence="2 3">
    <name type="scientific">Pholiota conissans</name>
    <dbReference type="NCBI Taxonomy" id="109636"/>
    <lineage>
        <taxon>Eukaryota</taxon>
        <taxon>Fungi</taxon>
        <taxon>Dikarya</taxon>
        <taxon>Basidiomycota</taxon>
        <taxon>Agaricomycotina</taxon>
        <taxon>Agaricomycetes</taxon>
        <taxon>Agaricomycetidae</taxon>
        <taxon>Agaricales</taxon>
        <taxon>Agaricineae</taxon>
        <taxon>Strophariaceae</taxon>
        <taxon>Pholiota</taxon>
    </lineage>
</organism>
<keyword evidence="3" id="KW-1185">Reference proteome</keyword>
<sequence length="172" mass="19882">MHPNGPTRSLFFAICVRLLLSPVVQEMMDAADMMVIWVLGEDTTGKVYYVKDNIAKAKVALKVIMKEGQNRSFTRAISFTTWCMLPNILIDHNGYIGLPDFRLLKDFRILSIAERVHQPYWPYLPHGNAMSKMKARDPTKLKFVAWDYHGSELDMTLEIHLRQPYSFGVGFW</sequence>
<dbReference type="AlphaFoldDB" id="A0A9P5YR33"/>
<dbReference type="InterPro" id="IPR011009">
    <property type="entry name" value="Kinase-like_dom_sf"/>
</dbReference>
<protein>
    <submittedName>
        <fullName evidence="2">Uncharacterized protein</fullName>
    </submittedName>
</protein>
<comment type="caution">
    <text evidence="2">The sequence shown here is derived from an EMBL/GenBank/DDBJ whole genome shotgun (WGS) entry which is preliminary data.</text>
</comment>
<feature type="signal peptide" evidence="1">
    <location>
        <begin position="1"/>
        <end position="25"/>
    </location>
</feature>
<accession>A0A9P5YR33</accession>
<evidence type="ECO:0000313" key="2">
    <source>
        <dbReference type="EMBL" id="KAF9472396.1"/>
    </source>
</evidence>
<gene>
    <name evidence="2" type="ORF">BDN70DRAFT_938225</name>
</gene>
<name>A0A9P5YR33_9AGAR</name>